<evidence type="ECO:0000313" key="5">
    <source>
        <dbReference type="Proteomes" id="UP000729402"/>
    </source>
</evidence>
<comment type="similarity">
    <text evidence="1">Belongs to the PPR family. P subfamily.</text>
</comment>
<dbReference type="Pfam" id="PF01535">
    <property type="entry name" value="PPR"/>
    <property type="match status" value="1"/>
</dbReference>
<evidence type="ECO:0008006" key="6">
    <source>
        <dbReference type="Google" id="ProtNLM"/>
    </source>
</evidence>
<reference evidence="4" key="1">
    <citation type="journal article" date="2021" name="bioRxiv">
        <title>Whole Genome Assembly and Annotation of Northern Wild Rice, Zizania palustris L., Supports a Whole Genome Duplication in the Zizania Genus.</title>
        <authorList>
            <person name="Haas M."/>
            <person name="Kono T."/>
            <person name="Macchietto M."/>
            <person name="Millas R."/>
            <person name="McGilp L."/>
            <person name="Shao M."/>
            <person name="Duquette J."/>
            <person name="Hirsch C.N."/>
            <person name="Kimball J."/>
        </authorList>
    </citation>
    <scope>NUCLEOTIDE SEQUENCE</scope>
    <source>
        <tissue evidence="4">Fresh leaf tissue</tissue>
    </source>
</reference>
<feature type="repeat" description="PPR" evidence="3">
    <location>
        <begin position="232"/>
        <end position="262"/>
    </location>
</feature>
<dbReference type="AlphaFoldDB" id="A0A8J5WPH6"/>
<feature type="repeat" description="PPR" evidence="3">
    <location>
        <begin position="338"/>
        <end position="372"/>
    </location>
</feature>
<dbReference type="Pfam" id="PF13041">
    <property type="entry name" value="PPR_2"/>
    <property type="match status" value="1"/>
</dbReference>
<dbReference type="Proteomes" id="UP000729402">
    <property type="component" value="Unassembled WGS sequence"/>
</dbReference>
<feature type="repeat" description="PPR" evidence="3">
    <location>
        <begin position="408"/>
        <end position="442"/>
    </location>
</feature>
<keyword evidence="5" id="KW-1185">Reference proteome</keyword>
<dbReference type="EMBL" id="JAAALK010000080">
    <property type="protein sequence ID" value="KAG8095205.1"/>
    <property type="molecule type" value="Genomic_DNA"/>
</dbReference>
<dbReference type="PROSITE" id="PS51375">
    <property type="entry name" value="PPR"/>
    <property type="match status" value="4"/>
</dbReference>
<evidence type="ECO:0000256" key="2">
    <source>
        <dbReference type="ARBA" id="ARBA00022737"/>
    </source>
</evidence>
<sequence length="504" mass="56408">MSLFLPPAPRAARPLLLAPTVAHLARILLARAPETPPLLIQILPASPSLLTPLLSHLLLSHSPPLPALNLFRRLLALPHFPVPEGSLPVILRLLARSHRYAHLSFHLIESLPSTHPHLLSTPALALLLSTALSSSAPGASFDAAVTCFDSAARVWACSGRAFGAAELNALLRTFCARGRVAEARALFHRYCDAYPPDNRTFNTLLLGFKEAGHVQALDLFYHDAVLRGFEPDAVSYCVRMDAYCKKGRFLDALELLDEMRRRENCRPTLQVFTTLTYGAGIVRNTMRARQLFDEMEQWGVTPDLGAHNALMGAYVRARDLESGMAVMGEMERKGIGLDDVSYNTMLCGFQRIGDLEGIWKVYSKMVGSGFIPRTRTTMLLMKVFCENARPDLGLELWDYLMGKGCVPHRHALDILITGLCCRGVVFEAYRCFREMTEMGMTPTERAFRVLERFLKRKREFGKVEEIRQMMKATQLEEHQIDEEAARSNESSIGCFLMKPFNCSV</sequence>
<evidence type="ECO:0000313" key="4">
    <source>
        <dbReference type="EMBL" id="KAG8095205.1"/>
    </source>
</evidence>
<dbReference type="Pfam" id="PF12854">
    <property type="entry name" value="PPR_1"/>
    <property type="match status" value="1"/>
</dbReference>
<protein>
    <recommendedName>
        <fullName evidence="6">Pentatricopeptide repeat-containing protein</fullName>
    </recommendedName>
</protein>
<comment type="caution">
    <text evidence="4">The sequence shown here is derived from an EMBL/GenBank/DDBJ whole genome shotgun (WGS) entry which is preliminary data.</text>
</comment>
<reference evidence="4" key="2">
    <citation type="submission" date="2021-02" db="EMBL/GenBank/DDBJ databases">
        <authorList>
            <person name="Kimball J.A."/>
            <person name="Haas M.W."/>
            <person name="Macchietto M."/>
            <person name="Kono T."/>
            <person name="Duquette J."/>
            <person name="Shao M."/>
        </authorList>
    </citation>
    <scope>NUCLEOTIDE SEQUENCE</scope>
    <source>
        <tissue evidence="4">Fresh leaf tissue</tissue>
    </source>
</reference>
<feature type="repeat" description="PPR" evidence="3">
    <location>
        <begin position="303"/>
        <end position="337"/>
    </location>
</feature>
<dbReference type="OrthoDB" id="185373at2759"/>
<organism evidence="4 5">
    <name type="scientific">Zizania palustris</name>
    <name type="common">Northern wild rice</name>
    <dbReference type="NCBI Taxonomy" id="103762"/>
    <lineage>
        <taxon>Eukaryota</taxon>
        <taxon>Viridiplantae</taxon>
        <taxon>Streptophyta</taxon>
        <taxon>Embryophyta</taxon>
        <taxon>Tracheophyta</taxon>
        <taxon>Spermatophyta</taxon>
        <taxon>Magnoliopsida</taxon>
        <taxon>Liliopsida</taxon>
        <taxon>Poales</taxon>
        <taxon>Poaceae</taxon>
        <taxon>BOP clade</taxon>
        <taxon>Oryzoideae</taxon>
        <taxon>Oryzeae</taxon>
        <taxon>Zizaniinae</taxon>
        <taxon>Zizania</taxon>
    </lineage>
</organism>
<dbReference type="InterPro" id="IPR002885">
    <property type="entry name" value="PPR_rpt"/>
</dbReference>
<dbReference type="PANTHER" id="PTHR47941">
    <property type="entry name" value="PENTATRICOPEPTIDE REPEAT-CONTAINING PROTEIN 3, MITOCHONDRIAL"/>
    <property type="match status" value="1"/>
</dbReference>
<accession>A0A8J5WPH6</accession>
<proteinExistence type="inferred from homology"/>
<keyword evidence="2" id="KW-0677">Repeat</keyword>
<evidence type="ECO:0000256" key="1">
    <source>
        <dbReference type="ARBA" id="ARBA00007626"/>
    </source>
</evidence>
<gene>
    <name evidence="4" type="ORF">GUJ93_ZPchr0012g19407</name>
</gene>
<name>A0A8J5WPH6_ZIZPA</name>
<dbReference type="NCBIfam" id="TIGR00756">
    <property type="entry name" value="PPR"/>
    <property type="match status" value="4"/>
</dbReference>
<evidence type="ECO:0000256" key="3">
    <source>
        <dbReference type="PROSITE-ProRule" id="PRU00708"/>
    </source>
</evidence>